<evidence type="ECO:0000313" key="3">
    <source>
        <dbReference type="EMBL" id="EOA22801.1"/>
    </source>
</evidence>
<evidence type="ECO:0000313" key="4">
    <source>
        <dbReference type="Proteomes" id="UP000029121"/>
    </source>
</evidence>
<dbReference type="Proteomes" id="UP000029121">
    <property type="component" value="Unassembled WGS sequence"/>
</dbReference>
<dbReference type="eggNOG" id="ENOG502S6E9">
    <property type="taxonomic scope" value="Eukaryota"/>
</dbReference>
<dbReference type="PANTHER" id="PTHR48449">
    <property type="entry name" value="DUF1985 DOMAIN-CONTAINING PROTEIN"/>
    <property type="match status" value="1"/>
</dbReference>
<dbReference type="Pfam" id="PF09331">
    <property type="entry name" value="DUF1985"/>
    <property type="match status" value="1"/>
</dbReference>
<accession>R0FLE2</accession>
<proteinExistence type="predicted"/>
<dbReference type="EMBL" id="KB870810">
    <property type="protein sequence ID" value="EOA22801.1"/>
    <property type="molecule type" value="Genomic_DNA"/>
</dbReference>
<feature type="domain" description="DUF1985" evidence="2">
    <location>
        <begin position="101"/>
        <end position="227"/>
    </location>
</feature>
<name>R0FLE2_9BRAS</name>
<dbReference type="AlphaFoldDB" id="R0FLE2"/>
<reference evidence="4" key="1">
    <citation type="journal article" date="2013" name="Nat. Genet.">
        <title>The Capsella rubella genome and the genomic consequences of rapid mating system evolution.</title>
        <authorList>
            <person name="Slotte T."/>
            <person name="Hazzouri K.M."/>
            <person name="Agren J.A."/>
            <person name="Koenig D."/>
            <person name="Maumus F."/>
            <person name="Guo Y.L."/>
            <person name="Steige K."/>
            <person name="Platts A.E."/>
            <person name="Escobar J.S."/>
            <person name="Newman L.K."/>
            <person name="Wang W."/>
            <person name="Mandakova T."/>
            <person name="Vello E."/>
            <person name="Smith L.M."/>
            <person name="Henz S.R."/>
            <person name="Steffen J."/>
            <person name="Takuno S."/>
            <person name="Brandvain Y."/>
            <person name="Coop G."/>
            <person name="Andolfatto P."/>
            <person name="Hu T.T."/>
            <person name="Blanchette M."/>
            <person name="Clark R.M."/>
            <person name="Quesneville H."/>
            <person name="Nordborg M."/>
            <person name="Gaut B.S."/>
            <person name="Lysak M.A."/>
            <person name="Jenkins J."/>
            <person name="Grimwood J."/>
            <person name="Chapman J."/>
            <person name="Prochnik S."/>
            <person name="Shu S."/>
            <person name="Rokhsar D."/>
            <person name="Schmutz J."/>
            <person name="Weigel D."/>
            <person name="Wright S.I."/>
        </authorList>
    </citation>
    <scope>NUCLEOTIDE SEQUENCE [LARGE SCALE GENOMIC DNA]</scope>
    <source>
        <strain evidence="4">cv. Monte Gargano</strain>
    </source>
</reference>
<feature type="compositionally biased region" description="Low complexity" evidence="1">
    <location>
        <begin position="13"/>
        <end position="29"/>
    </location>
</feature>
<feature type="non-terminal residue" evidence="3">
    <location>
        <position position="524"/>
    </location>
</feature>
<feature type="region of interest" description="Disordered" evidence="1">
    <location>
        <begin position="463"/>
        <end position="524"/>
    </location>
</feature>
<evidence type="ECO:0000256" key="1">
    <source>
        <dbReference type="SAM" id="MobiDB-lite"/>
    </source>
</evidence>
<feature type="region of interest" description="Disordered" evidence="1">
    <location>
        <begin position="1"/>
        <end position="30"/>
    </location>
</feature>
<dbReference type="InterPro" id="IPR015410">
    <property type="entry name" value="DUF1985"/>
</dbReference>
<protein>
    <recommendedName>
        <fullName evidence="2">DUF1985 domain-containing protein</fullName>
    </recommendedName>
</protein>
<feature type="compositionally biased region" description="Polar residues" evidence="1">
    <location>
        <begin position="512"/>
        <end position="524"/>
    </location>
</feature>
<dbReference type="PANTHER" id="PTHR48449:SF1">
    <property type="entry name" value="DUF1985 DOMAIN-CONTAINING PROTEIN"/>
    <property type="match status" value="1"/>
</dbReference>
<organism evidence="3 4">
    <name type="scientific">Capsella rubella</name>
    <dbReference type="NCBI Taxonomy" id="81985"/>
    <lineage>
        <taxon>Eukaryota</taxon>
        <taxon>Viridiplantae</taxon>
        <taxon>Streptophyta</taxon>
        <taxon>Embryophyta</taxon>
        <taxon>Tracheophyta</taxon>
        <taxon>Spermatophyta</taxon>
        <taxon>Magnoliopsida</taxon>
        <taxon>eudicotyledons</taxon>
        <taxon>Gunneridae</taxon>
        <taxon>Pentapetalae</taxon>
        <taxon>rosids</taxon>
        <taxon>malvids</taxon>
        <taxon>Brassicales</taxon>
        <taxon>Brassicaceae</taxon>
        <taxon>Camelineae</taxon>
        <taxon>Capsella</taxon>
    </lineage>
</organism>
<evidence type="ECO:0000259" key="2">
    <source>
        <dbReference type="Pfam" id="PF09331"/>
    </source>
</evidence>
<gene>
    <name evidence="3" type="ORF">CARUB_v10003519mg</name>
</gene>
<keyword evidence="4" id="KW-1185">Reference proteome</keyword>
<sequence length="524" mass="59481">MASNRRITGFFKPTPDASSSSGPPDESSGWDLRLPPRIFATDRYPDARLNVYSRPDILTAVCKVLRGKPEFERILNSSLGSLFRLRISECPMSCKLIHALLCRQVLSKKKYELWTVFGGYPLCFSLLEFGAVTGLSCAEFSEDYDPDLDPSADSSDACFWDELIGTNRKTTLADISKTFKDRKTTDPLKKLRLALILIVDGYVEMLKDVDSFLSFPWDRESFLKTISTMRPDIKNKLQYKSFRLQGFPLALQLVAYRNIPYLLDKIPGSADPCTFLDWFPVGIPKNNLPLTDVLSIEHSTKPPEEGWGEWDDEVKDKKISFLISQIQDSHIFTKNDWPGGDCSLPLISLTTKKDDVIHMKHVVPMRKQGSAKLRFNQSPPKSKRDATRCSFTSNDKTFEDFKSSVERESSSPLGESEMMFKKLSAQNMSLTAQLRAFRYNRYRRYQPRRKTAKLSFATDLKLPKRSTTVPPEEVIARTPSSSKPPLSPEDNFESQHNWDQYVTPEGAVDPVTDQTSSPTKDGNK</sequence>